<evidence type="ECO:0000256" key="3">
    <source>
        <dbReference type="ARBA" id="ARBA00022741"/>
    </source>
</evidence>
<accession>A0ABS5V767</accession>
<evidence type="ECO:0000256" key="5">
    <source>
        <dbReference type="ARBA" id="ARBA00023136"/>
    </source>
</evidence>
<comment type="function">
    <text evidence="7">Catalyzes the 6-electron oxidation of protoporphyrinogen IX to form protoporphyrin IX; under anaerobic conditions uses menaquinone as an electron acceptor, under aerobic conditions uses ubiquinone as an electron acceptor.</text>
</comment>
<dbReference type="Proteomes" id="UP001195903">
    <property type="component" value="Unassembled WGS sequence"/>
</dbReference>
<dbReference type="InterPro" id="IPR052200">
    <property type="entry name" value="Protoporphyrinogen_IX_DH"/>
</dbReference>
<sequence length="201" mass="22953">MTAKRKILLIFYSRGGHTQKISAAIAARISAQGHECELLSVAEALEREPKWEQYDVVALGACVLYGSYHKSVFELVSRYQAPLARMANSFYCVNVVARNPEKRLPENNKYLQKFMSLSPWQPRDVKIIAGKVDYPSWPWYDALMIRLIMKMTNGPTDPKAVIDYTDWDDVARYGEHLLTLAEGEWRNSTPASVTPNQLMPR</sequence>
<keyword evidence="5" id="KW-0472">Membrane</keyword>
<organism evidence="9 10">
    <name type="scientific">Shewanella jiangmenensis</name>
    <dbReference type="NCBI Taxonomy" id="2837387"/>
    <lineage>
        <taxon>Bacteria</taxon>
        <taxon>Pseudomonadati</taxon>
        <taxon>Pseudomonadota</taxon>
        <taxon>Gammaproteobacteria</taxon>
        <taxon>Alteromonadales</taxon>
        <taxon>Shewanellaceae</taxon>
        <taxon>Shewanella</taxon>
    </lineage>
</organism>
<evidence type="ECO:0000259" key="8">
    <source>
        <dbReference type="Pfam" id="PF12724"/>
    </source>
</evidence>
<comment type="pathway">
    <text evidence="7">Porphyrin-containing compound metabolism; protoporphyrin-IX biosynthesis; protoporphyrin-IX from protoporphyrinogen-IX: step 1/1.</text>
</comment>
<comment type="similarity">
    <text evidence="7">Belongs to the HemG family.</text>
</comment>
<keyword evidence="6 7" id="KW-0627">Porphyrin biosynthesis</keyword>
<dbReference type="EC" id="1.3.5.3" evidence="7"/>
<evidence type="ECO:0000256" key="6">
    <source>
        <dbReference type="ARBA" id="ARBA00023244"/>
    </source>
</evidence>
<comment type="catalytic activity">
    <reaction evidence="7">
        <text>protoporphyrinogen IX + 3 a quinone = protoporphyrin IX + 3 a quinol</text>
        <dbReference type="Rhea" id="RHEA:65032"/>
        <dbReference type="ChEBI" id="CHEBI:24646"/>
        <dbReference type="ChEBI" id="CHEBI:57306"/>
        <dbReference type="ChEBI" id="CHEBI:57307"/>
        <dbReference type="ChEBI" id="CHEBI:132124"/>
        <dbReference type="EC" id="1.3.5.3"/>
    </reaction>
</comment>
<evidence type="ECO:0000256" key="4">
    <source>
        <dbReference type="ARBA" id="ARBA00023002"/>
    </source>
</evidence>
<feature type="domain" description="Flavodoxin" evidence="8">
    <location>
        <begin position="8"/>
        <end position="158"/>
    </location>
</feature>
<keyword evidence="4 7" id="KW-0560">Oxidoreductase</keyword>
<dbReference type="PANTHER" id="PTHR38030">
    <property type="entry name" value="PROTOPORPHYRINOGEN IX DEHYDROGENASE [MENAQUINONE]"/>
    <property type="match status" value="1"/>
</dbReference>
<evidence type="ECO:0000256" key="1">
    <source>
        <dbReference type="ARBA" id="ARBA00022630"/>
    </source>
</evidence>
<keyword evidence="2 7" id="KW-0288">FMN</keyword>
<reference evidence="9 10" key="1">
    <citation type="submission" date="2021-05" db="EMBL/GenBank/DDBJ databases">
        <title>Shewanella sp. JM162201.</title>
        <authorList>
            <person name="Xu S."/>
            <person name="Li A."/>
        </authorList>
    </citation>
    <scope>NUCLEOTIDE SEQUENCE [LARGE SCALE GENOMIC DNA]</scope>
    <source>
        <strain evidence="9 10">JM162201</strain>
    </source>
</reference>
<dbReference type="HAMAP" id="MF_00853">
    <property type="entry name" value="HemG"/>
    <property type="match status" value="1"/>
</dbReference>
<dbReference type="EMBL" id="JAHEPS010000009">
    <property type="protein sequence ID" value="MBT1446268.1"/>
    <property type="molecule type" value="Genomic_DNA"/>
</dbReference>
<evidence type="ECO:0000313" key="9">
    <source>
        <dbReference type="EMBL" id="MBT1446268.1"/>
    </source>
</evidence>
<dbReference type="RefSeq" id="WP_214508468.1">
    <property type="nucleotide sequence ID" value="NZ_JAHEPS010000009.1"/>
</dbReference>
<evidence type="ECO:0000313" key="10">
    <source>
        <dbReference type="Proteomes" id="UP001195903"/>
    </source>
</evidence>
<keyword evidence="7" id="KW-1003">Cell membrane</keyword>
<comment type="catalytic activity">
    <reaction evidence="7">
        <text>protoporphyrinogen IX + 3 a menaquinone = protoporphyrin IX + 3 a menaquinol</text>
        <dbReference type="Rhea" id="RHEA:27409"/>
        <dbReference type="Rhea" id="RHEA-COMP:9537"/>
        <dbReference type="Rhea" id="RHEA-COMP:9539"/>
        <dbReference type="ChEBI" id="CHEBI:16374"/>
        <dbReference type="ChEBI" id="CHEBI:18151"/>
        <dbReference type="ChEBI" id="CHEBI:57306"/>
        <dbReference type="ChEBI" id="CHEBI:57307"/>
        <dbReference type="EC" id="1.3.5.3"/>
    </reaction>
</comment>
<proteinExistence type="inferred from homology"/>
<dbReference type="NCBIfam" id="NF008316">
    <property type="entry name" value="PRK11104.1"/>
    <property type="match status" value="1"/>
</dbReference>
<evidence type="ECO:0000256" key="2">
    <source>
        <dbReference type="ARBA" id="ARBA00022643"/>
    </source>
</evidence>
<dbReference type="Gene3D" id="3.40.50.360">
    <property type="match status" value="1"/>
</dbReference>
<dbReference type="Pfam" id="PF12724">
    <property type="entry name" value="Flavodoxin_5"/>
    <property type="match status" value="1"/>
</dbReference>
<keyword evidence="10" id="KW-1185">Reference proteome</keyword>
<dbReference type="InterPro" id="IPR026816">
    <property type="entry name" value="Flavodoxin_dom"/>
</dbReference>
<name>A0ABS5V767_9GAMM</name>
<comment type="catalytic activity">
    <reaction evidence="7">
        <text>protoporphyrinogen IX + 3 a ubiquinone = protoporphyrin IX + 3 a ubiquinol</text>
        <dbReference type="Rhea" id="RHEA:63936"/>
        <dbReference type="Rhea" id="RHEA-COMP:9565"/>
        <dbReference type="Rhea" id="RHEA-COMP:9566"/>
        <dbReference type="ChEBI" id="CHEBI:16389"/>
        <dbReference type="ChEBI" id="CHEBI:17976"/>
        <dbReference type="ChEBI" id="CHEBI:57306"/>
        <dbReference type="ChEBI" id="CHEBI:57307"/>
    </reaction>
</comment>
<dbReference type="SUPFAM" id="SSF52218">
    <property type="entry name" value="Flavoproteins"/>
    <property type="match status" value="1"/>
</dbReference>
<evidence type="ECO:0000256" key="7">
    <source>
        <dbReference type="HAMAP-Rule" id="MF_00853"/>
    </source>
</evidence>
<keyword evidence="1 7" id="KW-0285">Flavoprotein</keyword>
<comment type="cofactor">
    <cofactor evidence="7">
        <name>FMN</name>
        <dbReference type="ChEBI" id="CHEBI:58210"/>
    </cofactor>
    <text evidence="7">Binds 1 FMN non-covalently per subunit.</text>
</comment>
<gene>
    <name evidence="7 9" type="primary">hemG</name>
    <name evidence="9" type="ORF">KJI95_17360</name>
</gene>
<comment type="caution">
    <text evidence="9">The sequence shown here is derived from an EMBL/GenBank/DDBJ whole genome shotgun (WGS) entry which is preliminary data.</text>
</comment>
<protein>
    <recommendedName>
        <fullName evidence="7">Protoporphyrinogen IX dehydrogenase [quinone]</fullName>
        <ecNumber evidence="7">1.3.5.3</ecNumber>
    </recommendedName>
    <alternativeName>
        <fullName evidence="7">Protoporphyrinogen IX dehydrogenase [menaquinone]</fullName>
    </alternativeName>
    <alternativeName>
        <fullName evidence="7">Protoporphyrinogen IX dehydrogenase [ubiquinone]</fullName>
    </alternativeName>
    <alternativeName>
        <fullName evidence="7">Protoporphyrinogen oxidase</fullName>
        <shortName evidence="7">PPO</shortName>
    </alternativeName>
</protein>
<dbReference type="PANTHER" id="PTHR38030:SF2">
    <property type="entry name" value="PROTOPORPHYRINOGEN IX DEHYDROGENASE [QUINONE]"/>
    <property type="match status" value="1"/>
</dbReference>
<dbReference type="GO" id="GO:0016491">
    <property type="term" value="F:oxidoreductase activity"/>
    <property type="evidence" value="ECO:0007669"/>
    <property type="project" value="UniProtKB-KW"/>
</dbReference>
<dbReference type="InterPro" id="IPR044264">
    <property type="entry name" value="HemG"/>
</dbReference>
<keyword evidence="3 7" id="KW-0547">Nucleotide-binding</keyword>
<comment type="subcellular location">
    <subcellularLocation>
        <location evidence="7">Cell membrane</location>
        <topology evidence="7">Peripheral membrane protein</topology>
    </subcellularLocation>
</comment>
<dbReference type="InterPro" id="IPR029039">
    <property type="entry name" value="Flavoprotein-like_sf"/>
</dbReference>